<dbReference type="RefSeq" id="XP_067920744.1">
    <property type="nucleotide sequence ID" value="XM_068067277.1"/>
</dbReference>
<evidence type="ECO:0000313" key="1">
    <source>
        <dbReference type="EMBL" id="PHJ19042.1"/>
    </source>
</evidence>
<dbReference type="GeneID" id="94430488"/>
<comment type="caution">
    <text evidence="1">The sequence shown here is derived from an EMBL/GenBank/DDBJ whole genome shotgun (WGS) entry which is preliminary data.</text>
</comment>
<reference evidence="1 2" key="1">
    <citation type="journal article" date="2017" name="Int. J. Parasitol.">
        <title>The genome of the protozoan parasite Cystoisospora suis and a reverse vaccinology approach to identify vaccine candidates.</title>
        <authorList>
            <person name="Palmieri N."/>
            <person name="Shrestha A."/>
            <person name="Ruttkowski B."/>
            <person name="Beck T."/>
            <person name="Vogl C."/>
            <person name="Tomley F."/>
            <person name="Blake D.P."/>
            <person name="Joachim A."/>
        </authorList>
    </citation>
    <scope>NUCLEOTIDE SEQUENCE [LARGE SCALE GENOMIC DNA]</scope>
    <source>
        <strain evidence="1 2">Wien I</strain>
    </source>
</reference>
<name>A0A2C6KRM7_9APIC</name>
<evidence type="ECO:0000313" key="2">
    <source>
        <dbReference type="Proteomes" id="UP000221165"/>
    </source>
</evidence>
<dbReference type="AlphaFoldDB" id="A0A2C6KRM7"/>
<keyword evidence="2" id="KW-1185">Reference proteome</keyword>
<gene>
    <name evidence="1" type="ORF">CSUI_007127</name>
</gene>
<sequence length="68" mass="7180">MLTHVPLSSAGLRWEGGRCLSSFASPSSSPKSCKSGAPGLVAVVHLSPQVIGKPVQSLQYAVEFEHQF</sequence>
<protein>
    <submittedName>
        <fullName evidence="1">Uncharacterized protein</fullName>
    </submittedName>
</protein>
<accession>A0A2C6KRM7</accession>
<proteinExistence type="predicted"/>
<dbReference type="Proteomes" id="UP000221165">
    <property type="component" value="Unassembled WGS sequence"/>
</dbReference>
<organism evidence="1 2">
    <name type="scientific">Cystoisospora suis</name>
    <dbReference type="NCBI Taxonomy" id="483139"/>
    <lineage>
        <taxon>Eukaryota</taxon>
        <taxon>Sar</taxon>
        <taxon>Alveolata</taxon>
        <taxon>Apicomplexa</taxon>
        <taxon>Conoidasida</taxon>
        <taxon>Coccidia</taxon>
        <taxon>Eucoccidiorida</taxon>
        <taxon>Eimeriorina</taxon>
        <taxon>Sarcocystidae</taxon>
        <taxon>Cystoisospora</taxon>
    </lineage>
</organism>
<dbReference type="EMBL" id="MIGC01003681">
    <property type="protein sequence ID" value="PHJ19042.1"/>
    <property type="molecule type" value="Genomic_DNA"/>
</dbReference>
<dbReference type="VEuPathDB" id="ToxoDB:CSUI_007127"/>